<sequence length="118" mass="13464">MWGFTKVPSWDPSYSISTYFPFAQIIKTNKISYHVYADDTLQHHQVTSFQVIPLAPCIPDFKILLLFHKSLNGLAPKFKIYCCCINLPEHSGLLVPVYSAFPELAPDMEKQHSALLLH</sequence>
<dbReference type="Proteomes" id="UP001352852">
    <property type="component" value="Unassembled WGS sequence"/>
</dbReference>
<accession>A0ABU7EYF4</accession>
<evidence type="ECO:0000313" key="1">
    <source>
        <dbReference type="EMBL" id="MED6292076.1"/>
    </source>
</evidence>
<proteinExistence type="predicted"/>
<comment type="caution">
    <text evidence="1">The sequence shown here is derived from an EMBL/GenBank/DDBJ whole genome shotgun (WGS) entry which is preliminary data.</text>
</comment>
<name>A0ABU7EYF4_9TELE</name>
<gene>
    <name evidence="1" type="ORF">CHARACLAT_030009</name>
</gene>
<dbReference type="EMBL" id="JAHUTJ010069972">
    <property type="protein sequence ID" value="MED6292076.1"/>
    <property type="molecule type" value="Genomic_DNA"/>
</dbReference>
<evidence type="ECO:0000313" key="2">
    <source>
        <dbReference type="Proteomes" id="UP001352852"/>
    </source>
</evidence>
<reference evidence="1 2" key="1">
    <citation type="submission" date="2021-06" db="EMBL/GenBank/DDBJ databases">
        <authorList>
            <person name="Palmer J.M."/>
        </authorList>
    </citation>
    <scope>NUCLEOTIDE SEQUENCE [LARGE SCALE GENOMIC DNA]</scope>
    <source>
        <strain evidence="1 2">CL_MEX2019</strain>
        <tissue evidence="1">Muscle</tissue>
    </source>
</reference>
<organism evidence="1 2">
    <name type="scientific">Characodon lateralis</name>
    <dbReference type="NCBI Taxonomy" id="208331"/>
    <lineage>
        <taxon>Eukaryota</taxon>
        <taxon>Metazoa</taxon>
        <taxon>Chordata</taxon>
        <taxon>Craniata</taxon>
        <taxon>Vertebrata</taxon>
        <taxon>Euteleostomi</taxon>
        <taxon>Actinopterygii</taxon>
        <taxon>Neopterygii</taxon>
        <taxon>Teleostei</taxon>
        <taxon>Neoteleostei</taxon>
        <taxon>Acanthomorphata</taxon>
        <taxon>Ovalentaria</taxon>
        <taxon>Atherinomorphae</taxon>
        <taxon>Cyprinodontiformes</taxon>
        <taxon>Goodeidae</taxon>
        <taxon>Characodon</taxon>
    </lineage>
</organism>
<evidence type="ECO:0008006" key="3">
    <source>
        <dbReference type="Google" id="ProtNLM"/>
    </source>
</evidence>
<keyword evidence="2" id="KW-1185">Reference proteome</keyword>
<protein>
    <recommendedName>
        <fullName evidence="3">Leptin receptor</fullName>
    </recommendedName>
</protein>